<comment type="subcellular location">
    <subcellularLocation>
        <location evidence="2">Endoplasmic reticulum membrane</location>
        <topology evidence="2">Single-pass type II membrane protein</topology>
    </subcellularLocation>
    <subcellularLocation>
        <location evidence="1">Golgi apparatus membrane</location>
        <topology evidence="1">Single-pass type II membrane protein</topology>
    </subcellularLocation>
</comment>
<evidence type="ECO:0000256" key="10">
    <source>
        <dbReference type="ARBA" id="ARBA00023034"/>
    </source>
</evidence>
<dbReference type="Proteomes" id="UP000325415">
    <property type="component" value="Unassembled WGS sequence"/>
</dbReference>
<keyword evidence="3" id="KW-0328">Glycosyltransferase</keyword>
<keyword evidence="4 15" id="KW-0808">Transferase</keyword>
<dbReference type="GO" id="GO:0050650">
    <property type="term" value="P:chondroitin sulfate proteoglycan biosynthetic process"/>
    <property type="evidence" value="ECO:0007669"/>
    <property type="project" value="TreeGrafter"/>
</dbReference>
<dbReference type="RefSeq" id="WP_152581199.1">
    <property type="nucleotide sequence ID" value="NZ_QDAG01000008.1"/>
</dbReference>
<name>A0A5N6S2H7_9BIFI</name>
<evidence type="ECO:0000256" key="3">
    <source>
        <dbReference type="ARBA" id="ARBA00022676"/>
    </source>
</evidence>
<dbReference type="GeneID" id="78127639"/>
<keyword evidence="13" id="KW-0325">Glycoprotein</keyword>
<accession>A0A5N6S2H7</accession>
<keyword evidence="16" id="KW-1185">Reference proteome</keyword>
<keyword evidence="9" id="KW-1133">Transmembrane helix</keyword>
<dbReference type="OrthoDB" id="7943907at2"/>
<evidence type="ECO:0000256" key="14">
    <source>
        <dbReference type="ARBA" id="ARBA00042865"/>
    </source>
</evidence>
<protein>
    <recommendedName>
        <fullName evidence="14">Peptide O-xylosyltransferase</fullName>
    </recommendedName>
</protein>
<evidence type="ECO:0000256" key="5">
    <source>
        <dbReference type="ARBA" id="ARBA00022692"/>
    </source>
</evidence>
<evidence type="ECO:0000256" key="9">
    <source>
        <dbReference type="ARBA" id="ARBA00022989"/>
    </source>
</evidence>
<dbReference type="Pfam" id="PF02485">
    <property type="entry name" value="Branch"/>
    <property type="match status" value="1"/>
</dbReference>
<evidence type="ECO:0000313" key="15">
    <source>
        <dbReference type="EMBL" id="KAE8127437.1"/>
    </source>
</evidence>
<evidence type="ECO:0000256" key="6">
    <source>
        <dbReference type="ARBA" id="ARBA00022723"/>
    </source>
</evidence>
<keyword evidence="12" id="KW-1015">Disulfide bond</keyword>
<dbReference type="InterPro" id="IPR003406">
    <property type="entry name" value="Glyco_trans_14"/>
</dbReference>
<evidence type="ECO:0000256" key="1">
    <source>
        <dbReference type="ARBA" id="ARBA00004323"/>
    </source>
</evidence>
<evidence type="ECO:0000256" key="12">
    <source>
        <dbReference type="ARBA" id="ARBA00023157"/>
    </source>
</evidence>
<dbReference type="InterPro" id="IPR043538">
    <property type="entry name" value="XYLT"/>
</dbReference>
<dbReference type="GO" id="GO:0046872">
    <property type="term" value="F:metal ion binding"/>
    <property type="evidence" value="ECO:0007669"/>
    <property type="project" value="UniProtKB-KW"/>
</dbReference>
<evidence type="ECO:0000256" key="2">
    <source>
        <dbReference type="ARBA" id="ARBA00004648"/>
    </source>
</evidence>
<keyword evidence="7" id="KW-0256">Endoplasmic reticulum</keyword>
<dbReference type="AlphaFoldDB" id="A0A5N6S2H7"/>
<evidence type="ECO:0000256" key="11">
    <source>
        <dbReference type="ARBA" id="ARBA00023136"/>
    </source>
</evidence>
<dbReference type="PANTHER" id="PTHR46025:SF3">
    <property type="entry name" value="XYLOSYLTRANSFERASE OXT"/>
    <property type="match status" value="1"/>
</dbReference>
<sequence>MSRHAFLIMAHKNFEQVSLLLQLLDDARFDIYLHVDNKVKDVPWESMQKSVTESDLTFLHDVDVAWGDSSQIRCEQVLINAAMQSGRQYSYLHLPSGQDLPLRTNDEICRFFEQHVGRQFVSIGHTDIDDSLTFEDLSKYHTYRMFGKKGQQQPWRKMGDLLSHAQMLLGVNRDKSCALKHGKGANWFSITGDFAQYVLDHWSITESHFMSRTLCCDELFLQTILLNSPFSADRYINEFDSDPHQTMRLIDWNRGAPYIYRLSDFEELMDSGCLFARKFDTAVDAPIVEKIASTIAAK</sequence>
<evidence type="ECO:0000256" key="8">
    <source>
        <dbReference type="ARBA" id="ARBA00022968"/>
    </source>
</evidence>
<keyword evidence="11" id="KW-0472">Membrane</keyword>
<dbReference type="PANTHER" id="PTHR46025">
    <property type="entry name" value="XYLOSYLTRANSFERASE OXT"/>
    <property type="match status" value="1"/>
</dbReference>
<keyword evidence="8" id="KW-0735">Signal-anchor</keyword>
<comment type="caution">
    <text evidence="15">The sequence shown here is derived from an EMBL/GenBank/DDBJ whole genome shotgun (WGS) entry which is preliminary data.</text>
</comment>
<dbReference type="GO" id="GO:0015012">
    <property type="term" value="P:heparan sulfate proteoglycan biosynthetic process"/>
    <property type="evidence" value="ECO:0007669"/>
    <property type="project" value="TreeGrafter"/>
</dbReference>
<gene>
    <name evidence="15" type="ORF">DDE84_08085</name>
</gene>
<evidence type="ECO:0000313" key="16">
    <source>
        <dbReference type="Proteomes" id="UP000325415"/>
    </source>
</evidence>
<organism evidence="15 16">
    <name type="scientific">Bifidobacterium tibiigranuli</name>
    <dbReference type="NCBI Taxonomy" id="2172043"/>
    <lineage>
        <taxon>Bacteria</taxon>
        <taxon>Bacillati</taxon>
        <taxon>Actinomycetota</taxon>
        <taxon>Actinomycetes</taxon>
        <taxon>Bifidobacteriales</taxon>
        <taxon>Bifidobacteriaceae</taxon>
        <taxon>Bifidobacterium</taxon>
    </lineage>
</organism>
<reference evidence="15 16" key="1">
    <citation type="submission" date="2018-04" db="EMBL/GenBank/DDBJ databases">
        <authorList>
            <person name="Eckel V.P."/>
            <person name="Vogel R.F."/>
        </authorList>
    </citation>
    <scope>NUCLEOTIDE SEQUENCE [LARGE SCALE GENOMIC DNA]</scope>
    <source>
        <strain evidence="16">TMW 2.1764</strain>
    </source>
</reference>
<dbReference type="GO" id="GO:0030158">
    <property type="term" value="F:protein xylosyltransferase activity"/>
    <property type="evidence" value="ECO:0007669"/>
    <property type="project" value="InterPro"/>
</dbReference>
<proteinExistence type="predicted"/>
<keyword evidence="10" id="KW-0333">Golgi apparatus</keyword>
<dbReference type="GO" id="GO:0016020">
    <property type="term" value="C:membrane"/>
    <property type="evidence" value="ECO:0007669"/>
    <property type="project" value="InterPro"/>
</dbReference>
<evidence type="ECO:0000256" key="7">
    <source>
        <dbReference type="ARBA" id="ARBA00022824"/>
    </source>
</evidence>
<evidence type="ECO:0000256" key="4">
    <source>
        <dbReference type="ARBA" id="ARBA00022679"/>
    </source>
</evidence>
<evidence type="ECO:0000256" key="13">
    <source>
        <dbReference type="ARBA" id="ARBA00023180"/>
    </source>
</evidence>
<dbReference type="EMBL" id="QDAG01000008">
    <property type="protein sequence ID" value="KAE8127437.1"/>
    <property type="molecule type" value="Genomic_DNA"/>
</dbReference>
<keyword evidence="5" id="KW-0812">Transmembrane</keyword>
<keyword evidence="6" id="KW-0479">Metal-binding</keyword>